<dbReference type="InterPro" id="IPR016181">
    <property type="entry name" value="Acyl_CoA_acyltransferase"/>
</dbReference>
<organism evidence="4 5">
    <name type="scientific">Limosilactobacillus gastricus DSM 16045</name>
    <dbReference type="NCBI Taxonomy" id="1423749"/>
    <lineage>
        <taxon>Bacteria</taxon>
        <taxon>Bacillati</taxon>
        <taxon>Bacillota</taxon>
        <taxon>Bacilli</taxon>
        <taxon>Lactobacillales</taxon>
        <taxon>Lactobacillaceae</taxon>
        <taxon>Limosilactobacillus</taxon>
    </lineage>
</organism>
<keyword evidence="5" id="KW-1185">Reference proteome</keyword>
<keyword evidence="2" id="KW-0012">Acyltransferase</keyword>
<dbReference type="PATRIC" id="fig|1423749.3.peg.1316"/>
<evidence type="ECO:0000256" key="1">
    <source>
        <dbReference type="ARBA" id="ARBA00022679"/>
    </source>
</evidence>
<dbReference type="Pfam" id="PF13302">
    <property type="entry name" value="Acetyltransf_3"/>
    <property type="match status" value="1"/>
</dbReference>
<accession>A0A0R1VCJ2</accession>
<dbReference type="RefSeq" id="WP_056936797.1">
    <property type="nucleotide sequence ID" value="NZ_AZFN01000004.1"/>
</dbReference>
<evidence type="ECO:0000259" key="3">
    <source>
        <dbReference type="PROSITE" id="PS51186"/>
    </source>
</evidence>
<dbReference type="InterPro" id="IPR000182">
    <property type="entry name" value="GNAT_dom"/>
</dbReference>
<dbReference type="EMBL" id="AZFN01000004">
    <property type="protein sequence ID" value="KRM03201.1"/>
    <property type="molecule type" value="Genomic_DNA"/>
</dbReference>
<dbReference type="Proteomes" id="UP000051739">
    <property type="component" value="Unassembled WGS sequence"/>
</dbReference>
<keyword evidence="1 4" id="KW-0808">Transferase</keyword>
<dbReference type="PROSITE" id="PS51186">
    <property type="entry name" value="GNAT"/>
    <property type="match status" value="1"/>
</dbReference>
<dbReference type="PANTHER" id="PTHR43072:SF23">
    <property type="entry name" value="UPF0039 PROTEIN C11D3.02C"/>
    <property type="match status" value="1"/>
</dbReference>
<dbReference type="SUPFAM" id="SSF55729">
    <property type="entry name" value="Acyl-CoA N-acyltransferases (Nat)"/>
    <property type="match status" value="1"/>
</dbReference>
<dbReference type="GO" id="GO:0016747">
    <property type="term" value="F:acyltransferase activity, transferring groups other than amino-acyl groups"/>
    <property type="evidence" value="ECO:0007669"/>
    <property type="project" value="InterPro"/>
</dbReference>
<dbReference type="AlphaFoldDB" id="A0A0R1VCJ2"/>
<feature type="domain" description="N-acetyltransferase" evidence="3">
    <location>
        <begin position="3"/>
        <end position="160"/>
    </location>
</feature>
<dbReference type="PANTHER" id="PTHR43072">
    <property type="entry name" value="N-ACETYLTRANSFERASE"/>
    <property type="match status" value="1"/>
</dbReference>
<sequence length="164" mass="18899">MPVSFRQATTADLPIMTAIYNQAIRRGGITDDDQEVTVDDRQVWFKTFTNHFPLWVILDRQRVIGFVGLEEFFPHPNFDQSAQICLYLDDSVQGQGIGSRALAYVDQMAERLKIKTIVAYIYADNLPSQKLFAKVNYKYQGDLPQIAHVRGEWATIKTYVKNYE</sequence>
<protein>
    <submittedName>
        <fullName evidence="4">Acetyltransferase</fullName>
    </submittedName>
</protein>
<evidence type="ECO:0000256" key="2">
    <source>
        <dbReference type="ARBA" id="ARBA00023315"/>
    </source>
</evidence>
<comment type="caution">
    <text evidence="4">The sequence shown here is derived from an EMBL/GenBank/DDBJ whole genome shotgun (WGS) entry which is preliminary data.</text>
</comment>
<reference evidence="4 5" key="1">
    <citation type="journal article" date="2015" name="Genome Announc.">
        <title>Expanding the biotechnology potential of lactobacilli through comparative genomics of 213 strains and associated genera.</title>
        <authorList>
            <person name="Sun Z."/>
            <person name="Harris H.M."/>
            <person name="McCann A."/>
            <person name="Guo C."/>
            <person name="Argimon S."/>
            <person name="Zhang W."/>
            <person name="Yang X."/>
            <person name="Jeffery I.B."/>
            <person name="Cooney J.C."/>
            <person name="Kagawa T.F."/>
            <person name="Liu W."/>
            <person name="Song Y."/>
            <person name="Salvetti E."/>
            <person name="Wrobel A."/>
            <person name="Rasinkangas P."/>
            <person name="Parkhill J."/>
            <person name="Rea M.C."/>
            <person name="O'Sullivan O."/>
            <person name="Ritari J."/>
            <person name="Douillard F.P."/>
            <person name="Paul Ross R."/>
            <person name="Yang R."/>
            <person name="Briner A.E."/>
            <person name="Felis G.E."/>
            <person name="de Vos W.M."/>
            <person name="Barrangou R."/>
            <person name="Klaenhammer T.R."/>
            <person name="Caufield P.W."/>
            <person name="Cui Y."/>
            <person name="Zhang H."/>
            <person name="O'Toole P.W."/>
        </authorList>
    </citation>
    <scope>NUCLEOTIDE SEQUENCE [LARGE SCALE GENOMIC DNA]</scope>
    <source>
        <strain evidence="4 5">DSM 16045</strain>
    </source>
</reference>
<dbReference type="CDD" id="cd04301">
    <property type="entry name" value="NAT_SF"/>
    <property type="match status" value="1"/>
</dbReference>
<evidence type="ECO:0000313" key="5">
    <source>
        <dbReference type="Proteomes" id="UP000051739"/>
    </source>
</evidence>
<dbReference type="Gene3D" id="3.40.630.30">
    <property type="match status" value="1"/>
</dbReference>
<gene>
    <name evidence="4" type="ORF">FC60_GL001285</name>
</gene>
<name>A0A0R1VCJ2_9LACO</name>
<proteinExistence type="predicted"/>
<evidence type="ECO:0000313" key="4">
    <source>
        <dbReference type="EMBL" id="KRM03201.1"/>
    </source>
</evidence>